<organism evidence="2 3">
    <name type="scientific">Dorcoceras hygrometricum</name>
    <dbReference type="NCBI Taxonomy" id="472368"/>
    <lineage>
        <taxon>Eukaryota</taxon>
        <taxon>Viridiplantae</taxon>
        <taxon>Streptophyta</taxon>
        <taxon>Embryophyta</taxon>
        <taxon>Tracheophyta</taxon>
        <taxon>Spermatophyta</taxon>
        <taxon>Magnoliopsida</taxon>
        <taxon>eudicotyledons</taxon>
        <taxon>Gunneridae</taxon>
        <taxon>Pentapetalae</taxon>
        <taxon>asterids</taxon>
        <taxon>lamiids</taxon>
        <taxon>Lamiales</taxon>
        <taxon>Gesneriaceae</taxon>
        <taxon>Didymocarpoideae</taxon>
        <taxon>Trichosporeae</taxon>
        <taxon>Loxocarpinae</taxon>
        <taxon>Dorcoceras</taxon>
    </lineage>
</organism>
<reference evidence="2 3" key="1">
    <citation type="journal article" date="2015" name="Proc. Natl. Acad. Sci. U.S.A.">
        <title>The resurrection genome of Boea hygrometrica: A blueprint for survival of dehydration.</title>
        <authorList>
            <person name="Xiao L."/>
            <person name="Yang G."/>
            <person name="Zhang L."/>
            <person name="Yang X."/>
            <person name="Zhao S."/>
            <person name="Ji Z."/>
            <person name="Zhou Q."/>
            <person name="Hu M."/>
            <person name="Wang Y."/>
            <person name="Chen M."/>
            <person name="Xu Y."/>
            <person name="Jin H."/>
            <person name="Xiao X."/>
            <person name="Hu G."/>
            <person name="Bao F."/>
            <person name="Hu Y."/>
            <person name="Wan P."/>
            <person name="Li L."/>
            <person name="Deng X."/>
            <person name="Kuang T."/>
            <person name="Xiang C."/>
            <person name="Zhu J.K."/>
            <person name="Oliver M.J."/>
            <person name="He Y."/>
        </authorList>
    </citation>
    <scope>NUCLEOTIDE SEQUENCE [LARGE SCALE GENOMIC DNA]</scope>
    <source>
        <strain evidence="3">cv. XS01</strain>
    </source>
</reference>
<accession>A0A2Z7CZB7</accession>
<name>A0A2Z7CZB7_9LAMI</name>
<sequence>MGPISHTGRKTSRAARDRPEPKPRRNQTSRHDIAGASPERRPDGGATTTKNRGGSARRRAQQRASAAQRRSTASGQHAMIARPARVQAAPSGEPRRPAAAARV</sequence>
<feature type="compositionally biased region" description="Low complexity" evidence="1">
    <location>
        <begin position="62"/>
        <end position="76"/>
    </location>
</feature>
<dbReference type="Proteomes" id="UP000250235">
    <property type="component" value="Unassembled WGS sequence"/>
</dbReference>
<evidence type="ECO:0000256" key="1">
    <source>
        <dbReference type="SAM" id="MobiDB-lite"/>
    </source>
</evidence>
<evidence type="ECO:0000313" key="2">
    <source>
        <dbReference type="EMBL" id="KZV52068.1"/>
    </source>
</evidence>
<proteinExistence type="predicted"/>
<gene>
    <name evidence="2" type="ORF">F511_36063</name>
</gene>
<keyword evidence="3" id="KW-1185">Reference proteome</keyword>
<feature type="compositionally biased region" description="Basic and acidic residues" evidence="1">
    <location>
        <begin position="14"/>
        <end position="43"/>
    </location>
</feature>
<protein>
    <submittedName>
        <fullName evidence="2">Uncharacterized protein</fullName>
    </submittedName>
</protein>
<evidence type="ECO:0000313" key="3">
    <source>
        <dbReference type="Proteomes" id="UP000250235"/>
    </source>
</evidence>
<dbReference type="EMBL" id="KQ991241">
    <property type="protein sequence ID" value="KZV52068.1"/>
    <property type="molecule type" value="Genomic_DNA"/>
</dbReference>
<dbReference type="AlphaFoldDB" id="A0A2Z7CZB7"/>
<feature type="region of interest" description="Disordered" evidence="1">
    <location>
        <begin position="1"/>
        <end position="103"/>
    </location>
</feature>